<dbReference type="EMBL" id="OZ034819">
    <property type="protein sequence ID" value="CAL1394629.1"/>
    <property type="molecule type" value="Genomic_DNA"/>
</dbReference>
<reference evidence="1 2" key="1">
    <citation type="submission" date="2024-04" db="EMBL/GenBank/DDBJ databases">
        <authorList>
            <person name="Fracassetti M."/>
        </authorList>
    </citation>
    <scope>NUCLEOTIDE SEQUENCE [LARGE SCALE GENOMIC DNA]</scope>
</reference>
<name>A0AAV2F9F0_9ROSI</name>
<organism evidence="1 2">
    <name type="scientific">Linum trigynum</name>
    <dbReference type="NCBI Taxonomy" id="586398"/>
    <lineage>
        <taxon>Eukaryota</taxon>
        <taxon>Viridiplantae</taxon>
        <taxon>Streptophyta</taxon>
        <taxon>Embryophyta</taxon>
        <taxon>Tracheophyta</taxon>
        <taxon>Spermatophyta</taxon>
        <taxon>Magnoliopsida</taxon>
        <taxon>eudicotyledons</taxon>
        <taxon>Gunneridae</taxon>
        <taxon>Pentapetalae</taxon>
        <taxon>rosids</taxon>
        <taxon>fabids</taxon>
        <taxon>Malpighiales</taxon>
        <taxon>Linaceae</taxon>
        <taxon>Linum</taxon>
    </lineage>
</organism>
<evidence type="ECO:0000313" key="2">
    <source>
        <dbReference type="Proteomes" id="UP001497516"/>
    </source>
</evidence>
<proteinExistence type="predicted"/>
<gene>
    <name evidence="1" type="ORF">LTRI10_LOCUS35119</name>
</gene>
<evidence type="ECO:0000313" key="1">
    <source>
        <dbReference type="EMBL" id="CAL1394629.1"/>
    </source>
</evidence>
<protein>
    <submittedName>
        <fullName evidence="1">Uncharacterized protein</fullName>
    </submittedName>
</protein>
<dbReference type="AlphaFoldDB" id="A0AAV2F9F0"/>
<accession>A0AAV2F9F0</accession>
<dbReference type="Proteomes" id="UP001497516">
    <property type="component" value="Chromosome 6"/>
</dbReference>
<sequence>MLFSSGSSLVSCCSDVLRLNEAFRIPSPVHRRQTSFSKQSPSRRCVLLPRRSRCPLRLRLRTVAVAYMTRSLDLPSNPSDAPSLLPISVINGHRRSGRHVPVTVKSAHRCQELPFEVTSQPPSRQAISTPVVVIYRRHPSATAVASQPPSRQAISIPVVVIYRRHPSATAASSQPPLMSAIAASFVVASQNMSLLQLHCKPHHRRSPAPVPSSQQNNMAMVISCLVFLEAIEQGFSSAII</sequence>
<keyword evidence="2" id="KW-1185">Reference proteome</keyword>